<dbReference type="Proteomes" id="UP000596099">
    <property type="component" value="Chromosome"/>
</dbReference>
<dbReference type="AlphaFoldDB" id="A0A7R7TDN2"/>
<dbReference type="NCBIfam" id="TIGR00262">
    <property type="entry name" value="trpA"/>
    <property type="match status" value="1"/>
</dbReference>
<evidence type="ECO:0000256" key="3">
    <source>
        <dbReference type="ARBA" id="ARBA00011270"/>
    </source>
</evidence>
<dbReference type="RefSeq" id="WP_011228434.1">
    <property type="nucleotide sequence ID" value="NZ_AP024270.1"/>
</dbReference>
<feature type="active site" description="Proton acceptor" evidence="9">
    <location>
        <position position="58"/>
    </location>
</feature>
<evidence type="ECO:0000256" key="6">
    <source>
        <dbReference type="ARBA" id="ARBA00023141"/>
    </source>
</evidence>
<comment type="function">
    <text evidence="1 9">The alpha subunit is responsible for the aldol cleavage of indoleglycerol phosphate to indole and glyceraldehyde 3-phosphate.</text>
</comment>
<keyword evidence="4 9" id="KW-0028">Amino-acid biosynthesis</keyword>
<dbReference type="PANTHER" id="PTHR43406">
    <property type="entry name" value="TRYPTOPHAN SYNTHASE, ALPHA CHAIN"/>
    <property type="match status" value="1"/>
</dbReference>
<keyword evidence="6 9" id="KW-0057">Aromatic amino acid biosynthesis</keyword>
<comment type="similarity">
    <text evidence="9 10">Belongs to the TrpA family.</text>
</comment>
<evidence type="ECO:0000313" key="12">
    <source>
        <dbReference type="Proteomes" id="UP000596099"/>
    </source>
</evidence>
<dbReference type="EMBL" id="AP024270">
    <property type="protein sequence ID" value="BCP66244.1"/>
    <property type="molecule type" value="Genomic_DNA"/>
</dbReference>
<evidence type="ECO:0000256" key="7">
    <source>
        <dbReference type="ARBA" id="ARBA00023239"/>
    </source>
</evidence>
<dbReference type="PROSITE" id="PS00167">
    <property type="entry name" value="TRP_SYNTHASE_ALPHA"/>
    <property type="match status" value="1"/>
</dbReference>
<evidence type="ECO:0000256" key="10">
    <source>
        <dbReference type="RuleBase" id="RU003662"/>
    </source>
</evidence>
<dbReference type="Gene3D" id="3.20.20.70">
    <property type="entry name" value="Aldolase class I"/>
    <property type="match status" value="1"/>
</dbReference>
<dbReference type="SMR" id="A0A7R7TDN2"/>
<dbReference type="GO" id="GO:0005829">
    <property type="term" value="C:cytosol"/>
    <property type="evidence" value="ECO:0007669"/>
    <property type="project" value="TreeGrafter"/>
</dbReference>
<dbReference type="PANTHER" id="PTHR43406:SF1">
    <property type="entry name" value="TRYPTOPHAN SYNTHASE ALPHA CHAIN, CHLOROPLASTIC"/>
    <property type="match status" value="1"/>
</dbReference>
<feature type="active site" description="Proton acceptor" evidence="9">
    <location>
        <position position="47"/>
    </location>
</feature>
<evidence type="ECO:0000256" key="9">
    <source>
        <dbReference type="HAMAP-Rule" id="MF_00131"/>
    </source>
</evidence>
<organism evidence="11 12">
    <name type="scientific">Thermus thermophilus</name>
    <dbReference type="NCBI Taxonomy" id="274"/>
    <lineage>
        <taxon>Bacteria</taxon>
        <taxon>Thermotogati</taxon>
        <taxon>Deinococcota</taxon>
        <taxon>Deinococci</taxon>
        <taxon>Thermales</taxon>
        <taxon>Thermaceae</taxon>
        <taxon>Thermus</taxon>
    </lineage>
</organism>
<comment type="pathway">
    <text evidence="2 9">Amino-acid biosynthesis; L-tryptophan biosynthesis; L-tryptophan from chorismate: step 5/5.</text>
</comment>
<evidence type="ECO:0000256" key="1">
    <source>
        <dbReference type="ARBA" id="ARBA00003365"/>
    </source>
</evidence>
<dbReference type="FunFam" id="3.20.20.70:FF:000037">
    <property type="entry name" value="Tryptophan synthase alpha chain"/>
    <property type="match status" value="1"/>
</dbReference>
<dbReference type="UniPathway" id="UPA00035">
    <property type="reaction ID" value="UER00044"/>
</dbReference>
<evidence type="ECO:0000256" key="4">
    <source>
        <dbReference type="ARBA" id="ARBA00022605"/>
    </source>
</evidence>
<dbReference type="Pfam" id="PF00290">
    <property type="entry name" value="Trp_syntA"/>
    <property type="match status" value="1"/>
</dbReference>
<sequence>MTTLEAFAKARSEGRAALIPYLTAGFPSREGFLQAVEEVLPYADLLEIGLPYSDPLGDGPVIQRASELALRKGMSVQGALELVREVRALTEKPLFLMTYLNPVLAWGPERFFGLFKQAGATGVILPDLPPDEDPGLVRLAQEIGLETVFLLAPTSTDARIATVVRHATGFVYAVSVTGVTGMRERLPEEVKDLVRRIKARTALPVAVGFGVSGKATAAQAAVADGVVVGSALVRALEEGRSLAPLLQEIRQGLQRLEANPGLKESSKKPLP</sequence>
<accession>A0A7R7TDN2</accession>
<dbReference type="HAMAP" id="MF_00131">
    <property type="entry name" value="Trp_synth_alpha"/>
    <property type="match status" value="1"/>
</dbReference>
<dbReference type="SUPFAM" id="SSF51366">
    <property type="entry name" value="Ribulose-phoshate binding barrel"/>
    <property type="match status" value="1"/>
</dbReference>
<reference evidence="12" key="1">
    <citation type="submission" date="2021-01" db="EMBL/GenBank/DDBJ databases">
        <title>Complete Genome Sequence of Thermus thermophilus Strain HB5018, Isolated from Mine Onsen Hot Spring.</title>
        <authorList>
            <person name="Miyazaki K."/>
            <person name="Moriya T."/>
            <person name="Nemoto N."/>
            <person name="Oshima T."/>
            <person name="Yura K."/>
            <person name="Bessho Y."/>
        </authorList>
    </citation>
    <scope>NUCLEOTIDE SEQUENCE [LARGE SCALE GENOMIC DNA]</scope>
    <source>
        <strain evidence="12">HB5018</strain>
    </source>
</reference>
<dbReference type="InterPro" id="IPR013785">
    <property type="entry name" value="Aldolase_TIM"/>
</dbReference>
<dbReference type="GeneID" id="3169696"/>
<dbReference type="EC" id="4.2.1.20" evidence="9"/>
<evidence type="ECO:0000256" key="8">
    <source>
        <dbReference type="ARBA" id="ARBA00049047"/>
    </source>
</evidence>
<dbReference type="CDD" id="cd04724">
    <property type="entry name" value="Tryptophan_synthase_alpha"/>
    <property type="match status" value="1"/>
</dbReference>
<evidence type="ECO:0000313" key="11">
    <source>
        <dbReference type="EMBL" id="BCP66244.1"/>
    </source>
</evidence>
<evidence type="ECO:0000256" key="5">
    <source>
        <dbReference type="ARBA" id="ARBA00022822"/>
    </source>
</evidence>
<dbReference type="InterPro" id="IPR011060">
    <property type="entry name" value="RibuloseP-bd_barrel"/>
</dbReference>
<keyword evidence="5 9" id="KW-0822">Tryptophan biosynthesis</keyword>
<dbReference type="InterPro" id="IPR002028">
    <property type="entry name" value="Trp_synthase_suA"/>
</dbReference>
<gene>
    <name evidence="9 11" type="primary">trpA</name>
    <name evidence="11" type="ORF">TthHB5018_11780</name>
</gene>
<dbReference type="GO" id="GO:0004834">
    <property type="term" value="F:tryptophan synthase activity"/>
    <property type="evidence" value="ECO:0007669"/>
    <property type="project" value="UniProtKB-UniRule"/>
</dbReference>
<keyword evidence="7 9" id="KW-0456">Lyase</keyword>
<protein>
    <recommendedName>
        <fullName evidence="9">Tryptophan synthase alpha chain</fullName>
        <ecNumber evidence="9">4.2.1.20</ecNumber>
    </recommendedName>
</protein>
<dbReference type="InterPro" id="IPR018204">
    <property type="entry name" value="Trp_synthase_alpha_AS"/>
</dbReference>
<proteinExistence type="inferred from homology"/>
<name>A0A7R7TDN2_THETH</name>
<comment type="catalytic activity">
    <reaction evidence="8 9">
        <text>(1S,2R)-1-C-(indol-3-yl)glycerol 3-phosphate + L-serine = D-glyceraldehyde 3-phosphate + L-tryptophan + H2O</text>
        <dbReference type="Rhea" id="RHEA:10532"/>
        <dbReference type="ChEBI" id="CHEBI:15377"/>
        <dbReference type="ChEBI" id="CHEBI:33384"/>
        <dbReference type="ChEBI" id="CHEBI:57912"/>
        <dbReference type="ChEBI" id="CHEBI:58866"/>
        <dbReference type="ChEBI" id="CHEBI:59776"/>
        <dbReference type="EC" id="4.2.1.20"/>
    </reaction>
</comment>
<comment type="subunit">
    <text evidence="3 9">Tetramer of two alpha and two beta chains.</text>
</comment>
<evidence type="ECO:0000256" key="2">
    <source>
        <dbReference type="ARBA" id="ARBA00004733"/>
    </source>
</evidence>